<organism evidence="2 3">
    <name type="scientific">Caerostris extrusa</name>
    <name type="common">Bark spider</name>
    <name type="synonym">Caerostris bankana</name>
    <dbReference type="NCBI Taxonomy" id="172846"/>
    <lineage>
        <taxon>Eukaryota</taxon>
        <taxon>Metazoa</taxon>
        <taxon>Ecdysozoa</taxon>
        <taxon>Arthropoda</taxon>
        <taxon>Chelicerata</taxon>
        <taxon>Arachnida</taxon>
        <taxon>Araneae</taxon>
        <taxon>Araneomorphae</taxon>
        <taxon>Entelegynae</taxon>
        <taxon>Araneoidea</taxon>
        <taxon>Araneidae</taxon>
        <taxon>Caerostris</taxon>
    </lineage>
</organism>
<feature type="compositionally biased region" description="Basic residues" evidence="1">
    <location>
        <begin position="643"/>
        <end position="656"/>
    </location>
</feature>
<keyword evidence="3" id="KW-1185">Reference proteome</keyword>
<sequence length="713" mass="79170">MEVQGPSHSFQRSSVTPRLPLRCNFPKSREEEEIFFRRNNAALTWGFESGSQGSERNVSFAATEDVFPYQSAVSPDCLIVEQTVAEESENEIFYSPCSDHASFTPAPYAISEPVALFHENIEFFPTEEENVFNIENVPNKKDADEINKPISFTFAEDKYHSSESSSNSTLSSAESSSEDALEVASENLKSPLYTSRVTEAALSDTTSDSKSLSEEEKCSEMKCELELESQTARINAIAPKHKFTFSRFSKTTSETDITVEQSSIQVDATEDTKSKTILKPEVTVESKTVPKHRFTFSFSQTPKNDNVLDEKNCKMDITDSSECKIALDTSSAVENTATKHTFAFTKPESSKTSIEVKNSEMDIIESNKCEETQALPSSNVAPKHVFTFSKPFTLTTAAELKNMTQQNSSTIFATSSNFVPKHKFTFSKPLTVLEEFKIPSVESISKIDTTSESLQSKIEHKTESSQLPTATDESKDTSNVESSQQDNQKTLLSSPCAVENKEFEIQETPTSKASDKSKKKTTTKKKISSKEKMDKSIKATPVSSRKKKGSKGKISEKIEFTFAEPTSPATLKVILEVLAKSPEPNLPSFLFSPPLTRGRLRQKRLDETMGSSFCSMASDMSFMSRPPPMDSILESSIQEKTAPKRTSKTTAKKKTSSRKDKSQSNPDMSSILEESKLQTSSRKSPPPSPKNTSVRHSMILRQTKTKQKSDSVS</sequence>
<feature type="compositionally biased region" description="Basic residues" evidence="1">
    <location>
        <begin position="517"/>
        <end position="527"/>
    </location>
</feature>
<accession>A0AAV4Y618</accession>
<dbReference type="EMBL" id="BPLR01001493">
    <property type="protein sequence ID" value="GIZ02697.1"/>
    <property type="molecule type" value="Genomic_DNA"/>
</dbReference>
<protein>
    <submittedName>
        <fullName evidence="2">Uncharacterized protein</fullName>
    </submittedName>
</protein>
<feature type="compositionally biased region" description="Basic and acidic residues" evidence="1">
    <location>
        <begin position="528"/>
        <end position="537"/>
    </location>
</feature>
<feature type="compositionally biased region" description="Polar residues" evidence="1">
    <location>
        <begin position="479"/>
        <end position="493"/>
    </location>
</feature>
<evidence type="ECO:0000313" key="3">
    <source>
        <dbReference type="Proteomes" id="UP001054945"/>
    </source>
</evidence>
<reference evidence="2 3" key="1">
    <citation type="submission" date="2021-06" db="EMBL/GenBank/DDBJ databases">
        <title>Caerostris extrusa draft genome.</title>
        <authorList>
            <person name="Kono N."/>
            <person name="Arakawa K."/>
        </authorList>
    </citation>
    <scope>NUCLEOTIDE SEQUENCE [LARGE SCALE GENOMIC DNA]</scope>
</reference>
<proteinExistence type="predicted"/>
<evidence type="ECO:0000313" key="2">
    <source>
        <dbReference type="EMBL" id="GIZ02697.1"/>
    </source>
</evidence>
<comment type="caution">
    <text evidence="2">The sequence shown here is derived from an EMBL/GenBank/DDBJ whole genome shotgun (WGS) entry which is preliminary data.</text>
</comment>
<evidence type="ECO:0000256" key="1">
    <source>
        <dbReference type="SAM" id="MobiDB-lite"/>
    </source>
</evidence>
<dbReference type="Proteomes" id="UP001054945">
    <property type="component" value="Unassembled WGS sequence"/>
</dbReference>
<dbReference type="AlphaFoldDB" id="A0AAV4Y618"/>
<name>A0AAV4Y618_CAEEX</name>
<feature type="compositionally biased region" description="Low complexity" evidence="1">
    <location>
        <begin position="162"/>
        <end position="175"/>
    </location>
</feature>
<feature type="region of interest" description="Disordered" evidence="1">
    <location>
        <begin position="161"/>
        <end position="184"/>
    </location>
</feature>
<feature type="region of interest" description="Disordered" evidence="1">
    <location>
        <begin position="451"/>
        <end position="553"/>
    </location>
</feature>
<gene>
    <name evidence="2" type="primary">AVEN_153831_1</name>
    <name evidence="2" type="ORF">CEXT_84811</name>
</gene>
<feature type="region of interest" description="Disordered" evidence="1">
    <location>
        <begin position="617"/>
        <end position="713"/>
    </location>
</feature>